<evidence type="ECO:0000313" key="5">
    <source>
        <dbReference type="Proteomes" id="UP000433883"/>
    </source>
</evidence>
<evidence type="ECO:0000313" key="6">
    <source>
        <dbReference type="Proteomes" id="UP000490939"/>
    </source>
</evidence>
<protein>
    <submittedName>
        <fullName evidence="3">Uncharacterized protein</fullName>
    </submittedName>
</protein>
<organism evidence="3 5">
    <name type="scientific">Venturia inaequalis</name>
    <name type="common">Apple scab fungus</name>
    <dbReference type="NCBI Taxonomy" id="5025"/>
    <lineage>
        <taxon>Eukaryota</taxon>
        <taxon>Fungi</taxon>
        <taxon>Dikarya</taxon>
        <taxon>Ascomycota</taxon>
        <taxon>Pezizomycotina</taxon>
        <taxon>Dothideomycetes</taxon>
        <taxon>Pleosporomycetidae</taxon>
        <taxon>Venturiales</taxon>
        <taxon>Venturiaceae</taxon>
        <taxon>Venturia</taxon>
    </lineage>
</organism>
<sequence length="305" mass="33663">MLPYRHLLLLLAPAAVLSAPLSDDATSTLETDVSLSQLPGFVKPAQLAPKGSYPPWENDHYPVLHLRADQAHEAIEIPADQMSGRIRVTYDPDLEANKESVKPATSPAPVSPLVKRGGQPNPTVGEGICATHTEPQFPGTTFSHAGSECRPEKDPRAYDVTCRSHNRFGVTTHLERFCPVRFICVQLPEPAKPPKTSQIDCRSEVDAKKASTSTVGGLIKTVTKFFASPKGYTKLHFDAFTFDRNAHQIQVESIDMIDDGNIFLRHTNANAMSVDKWANTNGEAVAFQAYVGNAFVTLEWWWRKI</sequence>
<dbReference type="Proteomes" id="UP000490939">
    <property type="component" value="Unassembled WGS sequence"/>
</dbReference>
<gene>
    <name evidence="3" type="ORF">BLS_008549</name>
    <name evidence="4" type="ORF">EG327_011471</name>
</gene>
<evidence type="ECO:0000313" key="3">
    <source>
        <dbReference type="EMBL" id="KAE9980606.1"/>
    </source>
</evidence>
<evidence type="ECO:0000256" key="1">
    <source>
        <dbReference type="SAM" id="MobiDB-lite"/>
    </source>
</evidence>
<accession>A0A8H3Z5N8</accession>
<comment type="caution">
    <text evidence="3">The sequence shown here is derived from an EMBL/GenBank/DDBJ whole genome shotgun (WGS) entry which is preliminary data.</text>
</comment>
<feature type="region of interest" description="Disordered" evidence="1">
    <location>
        <begin position="97"/>
        <end position="118"/>
    </location>
</feature>
<evidence type="ECO:0000313" key="4">
    <source>
        <dbReference type="EMBL" id="KAE9991569.1"/>
    </source>
</evidence>
<dbReference type="EMBL" id="WNWQ01000073">
    <property type="protein sequence ID" value="KAE9980606.1"/>
    <property type="molecule type" value="Genomic_DNA"/>
</dbReference>
<keyword evidence="2" id="KW-0732">Signal</keyword>
<dbReference type="Proteomes" id="UP000433883">
    <property type="component" value="Unassembled WGS sequence"/>
</dbReference>
<evidence type="ECO:0000256" key="2">
    <source>
        <dbReference type="SAM" id="SignalP"/>
    </source>
</evidence>
<proteinExistence type="predicted"/>
<feature type="signal peptide" evidence="2">
    <location>
        <begin position="1"/>
        <end position="18"/>
    </location>
</feature>
<reference evidence="3 5" key="1">
    <citation type="submission" date="2019-11" db="EMBL/GenBank/DDBJ databases">
        <title>Venturia inaequalis Genome Resource.</title>
        <authorList>
            <person name="Lichtner F.J."/>
        </authorList>
    </citation>
    <scope>NUCLEOTIDE SEQUENCE [LARGE SCALE GENOMIC DNA]</scope>
    <source>
        <strain evidence="3">Bline_iso_100314</strain>
        <strain evidence="4 6">DMI_063113</strain>
    </source>
</reference>
<dbReference type="AlphaFoldDB" id="A0A8H3Z5N8"/>
<feature type="chain" id="PRO_5044691106" evidence="2">
    <location>
        <begin position="19"/>
        <end position="305"/>
    </location>
</feature>
<dbReference type="EMBL" id="WNWR01000090">
    <property type="protein sequence ID" value="KAE9991569.1"/>
    <property type="molecule type" value="Genomic_DNA"/>
</dbReference>
<keyword evidence="6" id="KW-1185">Reference proteome</keyword>
<name>A0A8H3Z5N8_VENIN</name>